<evidence type="ECO:0000256" key="1">
    <source>
        <dbReference type="ARBA" id="ARBA00004123"/>
    </source>
</evidence>
<feature type="domain" description="SET" evidence="20">
    <location>
        <begin position="1211"/>
        <end position="1329"/>
    </location>
</feature>
<reference evidence="24 25" key="1">
    <citation type="journal article" date="2018" name="Nat. Ecol. Evol.">
        <title>Genomic signatures of mitonuclear coevolution across populations of Tigriopus californicus.</title>
        <authorList>
            <person name="Barreto F.S."/>
            <person name="Watson E.T."/>
            <person name="Lima T.G."/>
            <person name="Willett C.S."/>
            <person name="Edmands S."/>
            <person name="Li W."/>
            <person name="Burton R.S."/>
        </authorList>
    </citation>
    <scope>NUCLEOTIDE SEQUENCE [LARGE SCALE GENOMIC DNA]</scope>
    <source>
        <strain evidence="24 25">San Diego</strain>
    </source>
</reference>
<dbReference type="InterPro" id="IPR006560">
    <property type="entry name" value="AWS_dom"/>
</dbReference>
<feature type="compositionally biased region" description="Acidic residues" evidence="17">
    <location>
        <begin position="2062"/>
        <end position="2079"/>
    </location>
</feature>
<dbReference type="EMBL" id="VCGU01000007">
    <property type="protein sequence ID" value="TRY73574.1"/>
    <property type="molecule type" value="Genomic_DNA"/>
</dbReference>
<evidence type="ECO:0000256" key="17">
    <source>
        <dbReference type="SAM" id="MobiDB-lite"/>
    </source>
</evidence>
<dbReference type="InterPro" id="IPR011011">
    <property type="entry name" value="Znf_FYVE_PHD"/>
</dbReference>
<dbReference type="SMART" id="SM00508">
    <property type="entry name" value="PostSET"/>
    <property type="match status" value="1"/>
</dbReference>
<keyword evidence="15" id="KW-0539">Nucleus</keyword>
<dbReference type="Pfam" id="PF22908">
    <property type="entry name" value="PHD_NSD"/>
    <property type="match status" value="1"/>
</dbReference>
<keyword evidence="11" id="KW-0862">Zinc</keyword>
<dbReference type="SMART" id="SM00293">
    <property type="entry name" value="PWWP"/>
    <property type="match status" value="2"/>
</dbReference>
<keyword evidence="5" id="KW-0489">Methyltransferase</keyword>
<dbReference type="SMART" id="SM00249">
    <property type="entry name" value="PHD"/>
    <property type="match status" value="5"/>
</dbReference>
<dbReference type="SUPFAM" id="SSF57903">
    <property type="entry name" value="FYVE/PHD zinc finger"/>
    <property type="match status" value="3"/>
</dbReference>
<dbReference type="PANTHER" id="PTHR22884">
    <property type="entry name" value="SET DOMAIN PROTEINS"/>
    <property type="match status" value="1"/>
</dbReference>
<evidence type="ECO:0000259" key="20">
    <source>
        <dbReference type="PROSITE" id="PS50280"/>
    </source>
</evidence>
<dbReference type="Gene3D" id="2.30.30.140">
    <property type="match status" value="2"/>
</dbReference>
<keyword evidence="3" id="KW-0158">Chromosome</keyword>
<evidence type="ECO:0000259" key="19">
    <source>
        <dbReference type="PROSITE" id="PS50157"/>
    </source>
</evidence>
<dbReference type="InterPro" id="IPR050777">
    <property type="entry name" value="SET2_Histone-Lys_MeTrsfase"/>
</dbReference>
<dbReference type="GO" id="GO:0140938">
    <property type="term" value="F:histone H3 methyltransferase activity"/>
    <property type="evidence" value="ECO:0007669"/>
    <property type="project" value="UniProtKB-ARBA"/>
</dbReference>
<evidence type="ECO:0000313" key="24">
    <source>
        <dbReference type="EMBL" id="TRY73574.1"/>
    </source>
</evidence>
<dbReference type="InterPro" id="IPR001841">
    <property type="entry name" value="Znf_RING"/>
</dbReference>
<dbReference type="SMART" id="SM00317">
    <property type="entry name" value="SET"/>
    <property type="match status" value="1"/>
</dbReference>
<organism evidence="24 25">
    <name type="scientific">Tigriopus californicus</name>
    <name type="common">Marine copepod</name>
    <dbReference type="NCBI Taxonomy" id="6832"/>
    <lineage>
        <taxon>Eukaryota</taxon>
        <taxon>Metazoa</taxon>
        <taxon>Ecdysozoa</taxon>
        <taxon>Arthropoda</taxon>
        <taxon>Crustacea</taxon>
        <taxon>Multicrustacea</taxon>
        <taxon>Hexanauplia</taxon>
        <taxon>Copepoda</taxon>
        <taxon>Harpacticoida</taxon>
        <taxon>Harpacticidae</taxon>
        <taxon>Tigriopus</taxon>
    </lineage>
</organism>
<feature type="compositionally biased region" description="Polar residues" evidence="17">
    <location>
        <begin position="623"/>
        <end position="633"/>
    </location>
</feature>
<evidence type="ECO:0000256" key="11">
    <source>
        <dbReference type="ARBA" id="ARBA00022833"/>
    </source>
</evidence>
<keyword evidence="9" id="KW-0677">Repeat</keyword>
<feature type="domain" description="PHD-type" evidence="18">
    <location>
        <begin position="798"/>
        <end position="848"/>
    </location>
</feature>
<protein>
    <recommendedName>
        <fullName evidence="26">Histone-lysine N-methyltransferase</fullName>
    </recommendedName>
</protein>
<dbReference type="GO" id="GO:0005634">
    <property type="term" value="C:nucleus"/>
    <property type="evidence" value="ECO:0007669"/>
    <property type="project" value="UniProtKB-SubCell"/>
</dbReference>
<dbReference type="Pfam" id="PF00856">
    <property type="entry name" value="SET"/>
    <property type="match status" value="1"/>
</dbReference>
<dbReference type="CDD" id="cd15567">
    <property type="entry name" value="PHD4_NSD"/>
    <property type="match status" value="1"/>
</dbReference>
<evidence type="ECO:0000256" key="3">
    <source>
        <dbReference type="ARBA" id="ARBA00022454"/>
    </source>
</evidence>
<evidence type="ECO:0000259" key="23">
    <source>
        <dbReference type="PROSITE" id="PS51215"/>
    </source>
</evidence>
<dbReference type="SMART" id="SM00570">
    <property type="entry name" value="AWS"/>
    <property type="match status" value="1"/>
</dbReference>
<evidence type="ECO:0000256" key="5">
    <source>
        <dbReference type="ARBA" id="ARBA00022603"/>
    </source>
</evidence>
<evidence type="ECO:0000256" key="10">
    <source>
        <dbReference type="ARBA" id="ARBA00022771"/>
    </source>
</evidence>
<evidence type="ECO:0000256" key="2">
    <source>
        <dbReference type="ARBA" id="ARBA00004286"/>
    </source>
</evidence>
<feature type="region of interest" description="Disordered" evidence="17">
    <location>
        <begin position="622"/>
        <end position="659"/>
    </location>
</feature>
<dbReference type="PROSITE" id="PS50016">
    <property type="entry name" value="ZF_PHD_2"/>
    <property type="match status" value="1"/>
</dbReference>
<dbReference type="Pfam" id="PF23011">
    <property type="entry name" value="PHD-1st_NSD"/>
    <property type="match status" value="1"/>
</dbReference>
<evidence type="ECO:0000259" key="21">
    <source>
        <dbReference type="PROSITE" id="PS50812"/>
    </source>
</evidence>
<dbReference type="InterPro" id="IPR013083">
    <property type="entry name" value="Znf_RING/FYVE/PHD"/>
</dbReference>
<feature type="domain" description="Post-SET" evidence="22">
    <location>
        <begin position="1336"/>
        <end position="1352"/>
    </location>
</feature>
<dbReference type="InterPro" id="IPR041306">
    <property type="entry name" value="C5HCH"/>
</dbReference>
<evidence type="ECO:0000256" key="6">
    <source>
        <dbReference type="ARBA" id="ARBA00022679"/>
    </source>
</evidence>
<dbReference type="GO" id="GO:0005694">
    <property type="term" value="C:chromosome"/>
    <property type="evidence" value="ECO:0007669"/>
    <property type="project" value="UniProtKB-SubCell"/>
</dbReference>
<dbReference type="CDD" id="cd05838">
    <property type="entry name" value="PWWP_NSD_rpt2"/>
    <property type="match status" value="1"/>
</dbReference>
<evidence type="ECO:0000256" key="13">
    <source>
        <dbReference type="ARBA" id="ARBA00023015"/>
    </source>
</evidence>
<dbReference type="PROSITE" id="PS50280">
    <property type="entry name" value="SET"/>
    <property type="match status" value="1"/>
</dbReference>
<feature type="region of interest" description="Disordered" evidence="17">
    <location>
        <begin position="31"/>
        <end position="50"/>
    </location>
</feature>
<feature type="domain" description="AWS" evidence="23">
    <location>
        <begin position="1159"/>
        <end position="1209"/>
    </location>
</feature>
<dbReference type="Pfam" id="PF17982">
    <property type="entry name" value="C5HCH"/>
    <property type="match status" value="1"/>
</dbReference>
<comment type="subcellular location">
    <subcellularLocation>
        <location evidence="2">Chromosome</location>
    </subcellularLocation>
    <subcellularLocation>
        <location evidence="1">Nucleus</location>
    </subcellularLocation>
</comment>
<feature type="region of interest" description="Disordered" evidence="17">
    <location>
        <begin position="324"/>
        <end position="370"/>
    </location>
</feature>
<keyword evidence="14" id="KW-0804">Transcription</keyword>
<dbReference type="InterPro" id="IPR019786">
    <property type="entry name" value="Zinc_finger_PHD-type_CS"/>
</dbReference>
<feature type="compositionally biased region" description="Polar residues" evidence="17">
    <location>
        <begin position="61"/>
        <end position="70"/>
    </location>
</feature>
<evidence type="ECO:0000256" key="16">
    <source>
        <dbReference type="PROSITE-ProRule" id="PRU00042"/>
    </source>
</evidence>
<dbReference type="InterPro" id="IPR019787">
    <property type="entry name" value="Znf_PHD-finger"/>
</dbReference>
<evidence type="ECO:0000256" key="14">
    <source>
        <dbReference type="ARBA" id="ARBA00023163"/>
    </source>
</evidence>
<evidence type="ECO:0008006" key="26">
    <source>
        <dbReference type="Google" id="ProtNLM"/>
    </source>
</evidence>
<dbReference type="Pfam" id="PF17907">
    <property type="entry name" value="AWS"/>
    <property type="match status" value="1"/>
</dbReference>
<evidence type="ECO:0000256" key="9">
    <source>
        <dbReference type="ARBA" id="ARBA00022737"/>
    </source>
</evidence>
<dbReference type="CDD" id="cd15565">
    <property type="entry name" value="PHD2_NSD"/>
    <property type="match status" value="1"/>
</dbReference>
<dbReference type="SMART" id="SM00355">
    <property type="entry name" value="ZnF_C2H2"/>
    <property type="match status" value="6"/>
</dbReference>
<accession>A0A553P7A6</accession>
<keyword evidence="25" id="KW-1185">Reference proteome</keyword>
<dbReference type="PROSITE" id="PS50868">
    <property type="entry name" value="POST_SET"/>
    <property type="match status" value="1"/>
</dbReference>
<dbReference type="CDD" id="cd15568">
    <property type="entry name" value="PHD5_NSD"/>
    <property type="match status" value="1"/>
</dbReference>
<dbReference type="InterPro" id="IPR003616">
    <property type="entry name" value="Post-SET_dom"/>
</dbReference>
<feature type="domain" description="PWWP" evidence="21">
    <location>
        <begin position="482"/>
        <end position="547"/>
    </location>
</feature>
<keyword evidence="13" id="KW-0805">Transcription regulation</keyword>
<feature type="region of interest" description="Disordered" evidence="17">
    <location>
        <begin position="2055"/>
        <end position="2135"/>
    </location>
</feature>
<keyword evidence="8" id="KW-0479">Metal-binding</keyword>
<dbReference type="InterPro" id="IPR000313">
    <property type="entry name" value="PWWP_dom"/>
</dbReference>
<dbReference type="Proteomes" id="UP000318571">
    <property type="component" value="Chromosome 3"/>
</dbReference>
<dbReference type="InterPro" id="IPR059153">
    <property type="entry name" value="NSD_PHD-1st"/>
</dbReference>
<evidence type="ECO:0000259" key="22">
    <source>
        <dbReference type="PROSITE" id="PS50868"/>
    </source>
</evidence>
<feature type="domain" description="PWWP" evidence="21">
    <location>
        <begin position="1021"/>
        <end position="1083"/>
    </location>
</feature>
<evidence type="ECO:0000259" key="18">
    <source>
        <dbReference type="PROSITE" id="PS50016"/>
    </source>
</evidence>
<name>A0A553P7A6_TIGCA</name>
<sequence>MLVDGYRARGIRAKSDGPAPCPELGIVCRRRRSGHRKNREEEEEEEGYRKRANDIAWAPLSSTTSSTRSGAKTCLSPNPIHGGRGGPRGRSRKVLVPGVNRRGRAARGGARRARGLIRGQRVTRQAGHLSPFSIYPRVRLAKADRDQAERAILSVLTPNQVEKRSQNKAALSEDLERLKRGSKRRNAASVIFRPQVEAVHSFISDIDSVSESDSADQDGSAEVIHYQARSFQAPISDSPESLIQWVEPKSVKVNLDTTTEWSFIFSQNRQASFIEAFEHSPVEDPLLDSTASTISVVVDPEDNISFNNIQPRLFQDINMERSNGLAKTLDPPNSCEKSKLDIVADPPSSPSCSVIEEKGESDDQSSLKHVPSLTSSAFNWSTTRNDVVMEDDGGEMDDEDSILLPTNAFIKEELESETEEPSSCKVTKSGRRVIRPFTPDLNHSNRASPMQCPKREIRSATPEDLAEKMRQFEMTSPAAFEEGCMLWARVGSTCFWPCAALSDPDIGIYTRISTKRNQLQREYHVQFYGRPVQRAWVLNSYIMEYEGIEEFHQKTEMIRKKVRGTKHGPKVLRAYIPNGKTAKLGWEEAVEGAEKSLSLSSQERVIQLKALSQELLLKGPRQRFQSGSSTLSGASRKRKRTISGTTVDSSVSEEESLAKKPRFAQADRLIQAIPAETLEAHRRKLKTGFKLFHLANFDRIRAECEDNAETDKKLGKLWADAACLERRFYQEQASNLVHSEQVDDSRSSIQGEDDYVILDSEDEAFNDASSVSSSIRSAKNVVCRQPPTLELIGQWKKENCCMICEEVENQQNDLVRCRGVCGNSFHLSCIQVQTSSKEDWKCSECTSGVHACHICKSPAKQVSRCTSPGCGRFYHLECLRDSGMWPQTRVGDNKFVCPVHMCHTCASTNPKEPFMKYSSRLLKCIRCPTAYHSGDFCVTAGTVQITSTQIVCPKHYTPPANRKSGGSLHVNTNWCFLCSKGGSLICCEKCPASFHTECLQIKPPEGVFVCDSCEVGRMPLYNEVVWVKLGNYRWWPATVLHPAKVPANIEKLPHETGEFPIQFCGSKEYFWINQGRCFLYEDGDAEKIPSDSAKGLNAAYKRGLREAAEAFNVYTKEKEAREAANVDKARLSKSLKPPMYTKIKANRPYGDCPVYTEDASDKTCDCDFEQESPCGPDSECINRYLMVECRPSSCPSKEKCQNQRFTKRLYPKLTVGLTQGRGWALVVGEDVKKGDFIIEYVGELITQDEFQRRLQSSLQRKAESNFYYMTMDNHRMIDAGPKGNMSRFMNHSCDPNCETQKWTVNGDTRVGLFAKENIKSGSELTFNYQFEAVGEVKTKCLCGAKNCSGFIGEKPKDGKSVLTIDGRKKKKAKIKKPKKVWEDLCFRCMDDGQLLMCDYKTCPKVYHLECLGREKMPREKWFCPWHHCVHCGKPAVNYCMHCPNAYCKTHDMAVNAHEELGNICDEHEDDLDDLLAFYRSVGGVTKLVPHPNVTPEETAADQVVTNGGKTPLTEIHSSNCSSASDENSSALIFPLIEPDEDTEKAERKSQTKRYLCKCIEDGCEWEGKKSRFLDHLMKRHELPLDVSQAKVRQVLNGIVLQDYPDENGDSSLLSASYSDSILAARLRKGKERLKICPDPACRLKMRASNIARHIKTRHPHLDESLANSAQYADMDDFQSDLDLTLNMSNQSRVSNGFDQSGPVAKTPGKERLKVCPVSGCNLNIRASNLVRHIKTKHPEVDESISLKATYADQRPRTSFTPQQFVTPNTSALNLSEVSNDSTDKFGKERMFTCKYCGVQMRASNLGRHIKARHEREDGSNPIYISPPETESGRRMQVRCPACNLILRPSNFNRHWARRHPAQPLPDVRERRQMYIEADEAEIDDTDDGLQNGESGMGAISVEPVFYGEANVGGVPFEMDDEEGSLEDITFDDDYDARNGPVKYSTPQMNAQSSQLNLSGSSSKHIPASMRELKYRCDTCGYVSRFRQNLDRHCKKRTHYSEYLLRTSKNPHVYVQTPDQAIQDVPPSPAKLPPPPLSQRLDLVEDEDQMMMLTPQVCLEGGASEEEDDEELEEIEDDIQADPVVDNNDLEQEESQPTPEEEQPSRPQPSPNKNDFCNFDLNGILGDSSSEDDDDGIINVDYKIL</sequence>
<dbReference type="Pfam" id="PF23004">
    <property type="entry name" value="PHDvar_NSD"/>
    <property type="match status" value="1"/>
</dbReference>
<keyword evidence="10 16" id="KW-0863">Zinc-finger</keyword>
<dbReference type="Gene3D" id="2.170.270.10">
    <property type="entry name" value="SET domain"/>
    <property type="match status" value="1"/>
</dbReference>
<evidence type="ECO:0000256" key="4">
    <source>
        <dbReference type="ARBA" id="ARBA00022553"/>
    </source>
</evidence>
<evidence type="ECO:0000256" key="15">
    <source>
        <dbReference type="ARBA" id="ARBA00023242"/>
    </source>
</evidence>
<evidence type="ECO:0000313" key="25">
    <source>
        <dbReference type="Proteomes" id="UP000318571"/>
    </source>
</evidence>
<keyword evidence="7" id="KW-0949">S-adenosyl-L-methionine</keyword>
<comment type="caution">
    <text evidence="24">The sequence shown here is derived from an EMBL/GenBank/DDBJ whole genome shotgun (WGS) entry which is preliminary data.</text>
</comment>
<dbReference type="GO" id="GO:0016279">
    <property type="term" value="F:protein-lysine N-methyltransferase activity"/>
    <property type="evidence" value="ECO:0007669"/>
    <property type="project" value="UniProtKB-ARBA"/>
</dbReference>
<proteinExistence type="predicted"/>
<dbReference type="InterPro" id="IPR001965">
    <property type="entry name" value="Znf_PHD"/>
</dbReference>
<dbReference type="PROSITE" id="PS50157">
    <property type="entry name" value="ZINC_FINGER_C2H2_2"/>
    <property type="match status" value="1"/>
</dbReference>
<dbReference type="SUPFAM" id="SSF63748">
    <property type="entry name" value="Tudor/PWWP/MBT"/>
    <property type="match status" value="2"/>
</dbReference>
<dbReference type="InterPro" id="IPR055197">
    <property type="entry name" value="PHDvar_NSD"/>
</dbReference>
<dbReference type="PROSITE" id="PS50812">
    <property type="entry name" value="PWWP"/>
    <property type="match status" value="2"/>
</dbReference>
<dbReference type="Pfam" id="PF00855">
    <property type="entry name" value="PWWP"/>
    <property type="match status" value="2"/>
</dbReference>
<dbReference type="SUPFAM" id="SSF82199">
    <property type="entry name" value="SET domain"/>
    <property type="match status" value="1"/>
</dbReference>
<dbReference type="STRING" id="6832.A0A553P7A6"/>
<feature type="domain" description="C2H2-type" evidence="19">
    <location>
        <begin position="1974"/>
        <end position="2003"/>
    </location>
</feature>
<evidence type="ECO:0000256" key="8">
    <source>
        <dbReference type="ARBA" id="ARBA00022723"/>
    </source>
</evidence>
<dbReference type="InterPro" id="IPR013087">
    <property type="entry name" value="Znf_C2H2_type"/>
</dbReference>
<dbReference type="InterPro" id="IPR055198">
    <property type="entry name" value="NSD_PHD"/>
</dbReference>
<dbReference type="SMART" id="SM00184">
    <property type="entry name" value="RING"/>
    <property type="match status" value="2"/>
</dbReference>
<dbReference type="Gene3D" id="3.30.40.10">
    <property type="entry name" value="Zinc/RING finger domain, C3HC4 (zinc finger)"/>
    <property type="match status" value="4"/>
</dbReference>
<keyword evidence="6" id="KW-0808">Transferase</keyword>
<evidence type="ECO:0000256" key="7">
    <source>
        <dbReference type="ARBA" id="ARBA00022691"/>
    </source>
</evidence>
<dbReference type="CDD" id="cd20144">
    <property type="entry name" value="PWWP_NSD_rpt1"/>
    <property type="match status" value="1"/>
</dbReference>
<keyword evidence="4" id="KW-0597">Phosphoprotein</keyword>
<dbReference type="PROSITE" id="PS01359">
    <property type="entry name" value="ZF_PHD_1"/>
    <property type="match status" value="1"/>
</dbReference>
<dbReference type="GO" id="GO:0032259">
    <property type="term" value="P:methylation"/>
    <property type="evidence" value="ECO:0007669"/>
    <property type="project" value="UniProtKB-KW"/>
</dbReference>
<dbReference type="InterPro" id="IPR001214">
    <property type="entry name" value="SET_dom"/>
</dbReference>
<keyword evidence="12" id="KW-0156">Chromatin regulator</keyword>
<feature type="region of interest" description="Disordered" evidence="17">
    <location>
        <begin position="61"/>
        <end position="94"/>
    </location>
</feature>
<feature type="compositionally biased region" description="Acidic residues" evidence="17">
    <location>
        <begin position="2087"/>
        <end position="2101"/>
    </location>
</feature>
<dbReference type="GO" id="GO:0008270">
    <property type="term" value="F:zinc ion binding"/>
    <property type="evidence" value="ECO:0007669"/>
    <property type="project" value="UniProtKB-KW"/>
</dbReference>
<gene>
    <name evidence="24" type="ORF">TCAL_05036</name>
</gene>
<dbReference type="InterPro" id="IPR046341">
    <property type="entry name" value="SET_dom_sf"/>
</dbReference>
<feature type="region of interest" description="Disordered" evidence="17">
    <location>
        <begin position="435"/>
        <end position="454"/>
    </location>
</feature>
<evidence type="ECO:0000256" key="12">
    <source>
        <dbReference type="ARBA" id="ARBA00022853"/>
    </source>
</evidence>
<dbReference type="PROSITE" id="PS51215">
    <property type="entry name" value="AWS"/>
    <property type="match status" value="1"/>
</dbReference>